<keyword evidence="6" id="KW-0012">Acyltransferase</keyword>
<evidence type="ECO:0000256" key="5">
    <source>
        <dbReference type="ARBA" id="ARBA00022984"/>
    </source>
</evidence>
<reference evidence="14" key="1">
    <citation type="submission" date="2016-07" db="EMBL/GenBank/DDBJ databases">
        <authorList>
            <person name="See-Too W.S."/>
        </authorList>
    </citation>
    <scope>NUCLEOTIDE SEQUENCE [LARGE SCALE GENOMIC DNA]</scope>
    <source>
        <strain evidence="14">DSM 24743</strain>
    </source>
</reference>
<evidence type="ECO:0000256" key="4">
    <source>
        <dbReference type="ARBA" id="ARBA00022960"/>
    </source>
</evidence>
<protein>
    <recommendedName>
        <fullName evidence="9">Lipid II:glycine glycyltransferase</fullName>
        <ecNumber evidence="8">2.3.2.16</ecNumber>
    </recommendedName>
    <alternativeName>
        <fullName evidence="10">Factor essential for expression of methicillin resistance X</fullName>
    </alternativeName>
</protein>
<evidence type="ECO:0000256" key="6">
    <source>
        <dbReference type="ARBA" id="ARBA00023315"/>
    </source>
</evidence>
<evidence type="ECO:0000256" key="2">
    <source>
        <dbReference type="ARBA" id="ARBA00009943"/>
    </source>
</evidence>
<organism evidence="13 14">
    <name type="scientific">Planococcus halocryophilus</name>
    <dbReference type="NCBI Taxonomy" id="1215089"/>
    <lineage>
        <taxon>Bacteria</taxon>
        <taxon>Bacillati</taxon>
        <taxon>Bacillota</taxon>
        <taxon>Bacilli</taxon>
        <taxon>Bacillales</taxon>
        <taxon>Caryophanaceae</taxon>
        <taxon>Planococcus</taxon>
    </lineage>
</organism>
<dbReference type="GO" id="GO:0005737">
    <property type="term" value="C:cytoplasm"/>
    <property type="evidence" value="ECO:0007669"/>
    <property type="project" value="UniProtKB-SubCell"/>
</dbReference>
<keyword evidence="5" id="KW-0573">Peptidoglycan synthesis</keyword>
<evidence type="ECO:0000256" key="9">
    <source>
        <dbReference type="ARBA" id="ARBA00040679"/>
    </source>
</evidence>
<keyword evidence="7" id="KW-0961">Cell wall biogenesis/degradation</keyword>
<evidence type="ECO:0000313" key="14">
    <source>
        <dbReference type="Proteomes" id="UP000092687"/>
    </source>
</evidence>
<dbReference type="InterPro" id="IPR038740">
    <property type="entry name" value="BioF2-like_GNAT_dom"/>
</dbReference>
<keyword evidence="14" id="KW-1185">Reference proteome</keyword>
<dbReference type="InterPro" id="IPR016181">
    <property type="entry name" value="Acyl_CoA_acyltransferase"/>
</dbReference>
<dbReference type="SUPFAM" id="SSF55729">
    <property type="entry name" value="Acyl-CoA N-acyltransferases (Nat)"/>
    <property type="match status" value="1"/>
</dbReference>
<comment type="similarity">
    <text evidence="2">Belongs to the FemABX family.</text>
</comment>
<dbReference type="Pfam" id="PF13480">
    <property type="entry name" value="Acetyltransf_6"/>
    <property type="match status" value="1"/>
</dbReference>
<dbReference type="PROSITE" id="PS51191">
    <property type="entry name" value="FEMABX"/>
    <property type="match status" value="1"/>
</dbReference>
<dbReference type="KEGG" id="phc:BBI08_08685"/>
<comment type="subcellular location">
    <subcellularLocation>
        <location evidence="1">Cytoplasm</location>
    </subcellularLocation>
</comment>
<dbReference type="AlphaFoldDB" id="A0A1C7DRA5"/>
<reference evidence="14" key="2">
    <citation type="submission" date="2016-10" db="EMBL/GenBank/DDBJ databases">
        <authorList>
            <person name="See-Too W.S."/>
        </authorList>
    </citation>
    <scope>NUCLEOTIDE SEQUENCE [LARGE SCALE GENOMIC DNA]</scope>
    <source>
        <strain evidence="14">DSM 24743</strain>
    </source>
</reference>
<evidence type="ECO:0000256" key="3">
    <source>
        <dbReference type="ARBA" id="ARBA00022679"/>
    </source>
</evidence>
<accession>A0A1C7DRA5</accession>
<dbReference type="InterPro" id="IPR003447">
    <property type="entry name" value="FEMABX"/>
</dbReference>
<evidence type="ECO:0000256" key="11">
    <source>
        <dbReference type="ARBA" id="ARBA00048654"/>
    </source>
</evidence>
<dbReference type="Proteomes" id="UP000092687">
    <property type="component" value="Chromosome"/>
</dbReference>
<sequence length="334" mass="39527">MKDIYFEKEYAQLYEKIENGICEEFVFKHPQGTIKHLFIKREIPIKLDGQVFYDLVTPYGYGGPRIVESRYEDKVELVNAFEQRFGEYCLENGIVSEFVRFHPIMRNHLDFSNCYELVFKRKTIQTRLDKIDNPILTEYSASSRRDIRHGLKAGVEYRVINHPKDLKNFKELYYSTMQRNAAEMIYYFDDAYFQRCIDKLGDYLVVVEVRFEDKVIGMSLNFVYGDYIHVHLTGTRQEFHHFAPAYILQYALALWGKEHGKKLIHHGGGRTGKVDDKLYLFKKKFGRNEDLAYYIGQKIWNQLVYERLCHAQNISNDSDSFPAYRSMKSSIPIN</sequence>
<evidence type="ECO:0000256" key="10">
    <source>
        <dbReference type="ARBA" id="ARBA00042933"/>
    </source>
</evidence>
<dbReference type="PANTHER" id="PTHR36174">
    <property type="entry name" value="LIPID II:GLYCINE GLYCYLTRANSFERASE"/>
    <property type="match status" value="1"/>
</dbReference>
<dbReference type="EMBL" id="CP016537">
    <property type="protein sequence ID" value="ANU13922.1"/>
    <property type="molecule type" value="Genomic_DNA"/>
</dbReference>
<evidence type="ECO:0000313" key="13">
    <source>
        <dbReference type="EMBL" id="ANU13922.1"/>
    </source>
</evidence>
<keyword evidence="3 13" id="KW-0808">Transferase</keyword>
<dbReference type="GO" id="GO:0009252">
    <property type="term" value="P:peptidoglycan biosynthetic process"/>
    <property type="evidence" value="ECO:0007669"/>
    <property type="project" value="UniProtKB-KW"/>
</dbReference>
<dbReference type="STRING" id="1215089.BBI08_08685"/>
<gene>
    <name evidence="13" type="ORF">BBI08_08685</name>
</gene>
<dbReference type="GO" id="GO:0071555">
    <property type="term" value="P:cell wall organization"/>
    <property type="evidence" value="ECO:0007669"/>
    <property type="project" value="UniProtKB-KW"/>
</dbReference>
<dbReference type="InterPro" id="IPR050644">
    <property type="entry name" value="PG_Glycine_Bridge_Synth"/>
</dbReference>
<dbReference type="GO" id="GO:0008360">
    <property type="term" value="P:regulation of cell shape"/>
    <property type="evidence" value="ECO:0007669"/>
    <property type="project" value="UniProtKB-KW"/>
</dbReference>
<evidence type="ECO:0000256" key="8">
    <source>
        <dbReference type="ARBA" id="ARBA00039074"/>
    </source>
</evidence>
<dbReference type="EC" id="2.3.2.16" evidence="8"/>
<feature type="domain" description="BioF2-like acetyltransferase" evidence="12">
    <location>
        <begin position="143"/>
        <end position="269"/>
    </location>
</feature>
<dbReference type="GO" id="GO:0016755">
    <property type="term" value="F:aminoacyltransferase activity"/>
    <property type="evidence" value="ECO:0007669"/>
    <property type="project" value="InterPro"/>
</dbReference>
<proteinExistence type="inferred from homology"/>
<name>A0A1C7DRA5_9BACL</name>
<comment type="catalytic activity">
    <reaction evidence="11">
        <text>beta-D-GlcNAc-(1-&gt;4)-Mur2Ac(oyl-L-Ala-D-isoglutaminyl-L-Lys-D-Ala-D-Ala)-di-trans,octa-cis-undecaprenyl diphosphate + glycyl-tRNA(Gly) = beta-D-GlcNAc-(1-&gt;4)-Mur2Ac(oyl-L-Ala-D-isoglutaminyl-L-Lys-(N(6)-Gly)-D-Ala-D-Ala)-di-trans,octa-cis-undecaprenyl diphosphate + tRNA(Gly) + H(+)</text>
        <dbReference type="Rhea" id="RHEA:30435"/>
        <dbReference type="Rhea" id="RHEA-COMP:9664"/>
        <dbReference type="Rhea" id="RHEA-COMP:9683"/>
        <dbReference type="ChEBI" id="CHEBI:15378"/>
        <dbReference type="ChEBI" id="CHEBI:62233"/>
        <dbReference type="ChEBI" id="CHEBI:62234"/>
        <dbReference type="ChEBI" id="CHEBI:78442"/>
        <dbReference type="ChEBI" id="CHEBI:78522"/>
        <dbReference type="EC" id="2.3.2.16"/>
    </reaction>
</comment>
<evidence type="ECO:0000256" key="1">
    <source>
        <dbReference type="ARBA" id="ARBA00004496"/>
    </source>
</evidence>
<keyword evidence="4" id="KW-0133">Cell shape</keyword>
<dbReference type="PANTHER" id="PTHR36174:SF1">
    <property type="entry name" value="LIPID II:GLYCINE GLYCYLTRANSFERASE"/>
    <property type="match status" value="1"/>
</dbReference>
<dbReference type="RefSeq" id="WP_008497012.1">
    <property type="nucleotide sequence ID" value="NZ_CP016537.2"/>
</dbReference>
<evidence type="ECO:0000256" key="7">
    <source>
        <dbReference type="ARBA" id="ARBA00023316"/>
    </source>
</evidence>
<dbReference type="OrthoDB" id="9785911at2"/>
<evidence type="ECO:0000259" key="12">
    <source>
        <dbReference type="Pfam" id="PF13480"/>
    </source>
</evidence>
<dbReference type="Gene3D" id="3.40.630.30">
    <property type="match status" value="1"/>
</dbReference>